<dbReference type="InterPro" id="IPR036390">
    <property type="entry name" value="WH_DNA-bd_sf"/>
</dbReference>
<evidence type="ECO:0000313" key="1">
    <source>
        <dbReference type="EMBL" id="MFC4358002.1"/>
    </source>
</evidence>
<proteinExistence type="predicted"/>
<dbReference type="InterPro" id="IPR036388">
    <property type="entry name" value="WH-like_DNA-bd_sf"/>
</dbReference>
<dbReference type="SUPFAM" id="SSF46785">
    <property type="entry name" value="Winged helix' DNA-binding domain"/>
    <property type="match status" value="1"/>
</dbReference>
<evidence type="ECO:0000313" key="2">
    <source>
        <dbReference type="Proteomes" id="UP001595921"/>
    </source>
</evidence>
<dbReference type="Gene3D" id="1.10.10.10">
    <property type="entry name" value="Winged helix-like DNA-binding domain superfamily/Winged helix DNA-binding domain"/>
    <property type="match status" value="1"/>
</dbReference>
<gene>
    <name evidence="1" type="ORF">ACFO0N_08590</name>
</gene>
<sequence>MNDGHDVAALAGAIEDDCSRTILVVTQEEALSVSELADACGVSEPTVYRRLETLREQELIEERTRIDAEGHHYGIYAATVDRIAFELAAEGVDVELDRQTGMADRFTDIVRSW</sequence>
<dbReference type="RefSeq" id="WP_267624417.1">
    <property type="nucleotide sequence ID" value="NZ_JAODIW010000008.1"/>
</dbReference>
<reference evidence="1 2" key="1">
    <citation type="journal article" date="2019" name="Int. J. Syst. Evol. Microbiol.">
        <title>The Global Catalogue of Microorganisms (GCM) 10K type strain sequencing project: providing services to taxonomists for standard genome sequencing and annotation.</title>
        <authorList>
            <consortium name="The Broad Institute Genomics Platform"/>
            <consortium name="The Broad Institute Genome Sequencing Center for Infectious Disease"/>
            <person name="Wu L."/>
            <person name="Ma J."/>
        </authorList>
    </citation>
    <scope>NUCLEOTIDE SEQUENCE [LARGE SCALE GENOMIC DNA]</scope>
    <source>
        <strain evidence="1 2">CGMCC 1.12553</strain>
    </source>
</reference>
<dbReference type="Pfam" id="PF12840">
    <property type="entry name" value="HTH_20"/>
    <property type="match status" value="1"/>
</dbReference>
<dbReference type="Proteomes" id="UP001595921">
    <property type="component" value="Unassembled WGS sequence"/>
</dbReference>
<comment type="caution">
    <text evidence="1">The sequence shown here is derived from an EMBL/GenBank/DDBJ whole genome shotgun (WGS) entry which is preliminary data.</text>
</comment>
<protein>
    <submittedName>
        <fullName evidence="1">ArsR/SmtB family transcription factor</fullName>
    </submittedName>
</protein>
<dbReference type="CDD" id="cd00090">
    <property type="entry name" value="HTH_ARSR"/>
    <property type="match status" value="1"/>
</dbReference>
<accession>A0ABD5PBE0</accession>
<keyword evidence="2" id="KW-1185">Reference proteome</keyword>
<dbReference type="EMBL" id="JBHSDS010000006">
    <property type="protein sequence ID" value="MFC4358002.1"/>
    <property type="molecule type" value="Genomic_DNA"/>
</dbReference>
<name>A0ABD5PBE0_9EURY</name>
<dbReference type="AlphaFoldDB" id="A0ABD5PBE0"/>
<organism evidence="1 2">
    <name type="scientific">Halobium salinum</name>
    <dbReference type="NCBI Taxonomy" id="1364940"/>
    <lineage>
        <taxon>Archaea</taxon>
        <taxon>Methanobacteriati</taxon>
        <taxon>Methanobacteriota</taxon>
        <taxon>Stenosarchaea group</taxon>
        <taxon>Halobacteria</taxon>
        <taxon>Halobacteriales</taxon>
        <taxon>Haloferacaceae</taxon>
        <taxon>Halobium</taxon>
    </lineage>
</organism>
<dbReference type="InterPro" id="IPR011991">
    <property type="entry name" value="ArsR-like_HTH"/>
</dbReference>